<keyword evidence="3" id="KW-0863">Zinc-finger</keyword>
<evidence type="ECO:0000256" key="1">
    <source>
        <dbReference type="ARBA" id="ARBA00004123"/>
    </source>
</evidence>
<dbReference type="Proteomes" id="UP001163105">
    <property type="component" value="Unassembled WGS sequence"/>
</dbReference>
<name>A0AB34FBU7_9HYPO</name>
<dbReference type="GO" id="GO:0046983">
    <property type="term" value="F:protein dimerization activity"/>
    <property type="evidence" value="ECO:0007669"/>
    <property type="project" value="InterPro"/>
</dbReference>
<comment type="subcellular location">
    <subcellularLocation>
        <location evidence="1">Nucleus</location>
    </subcellularLocation>
</comment>
<dbReference type="GO" id="GO:0005634">
    <property type="term" value="C:nucleus"/>
    <property type="evidence" value="ECO:0007669"/>
    <property type="project" value="UniProtKB-SubCell"/>
</dbReference>
<dbReference type="PANTHER" id="PTHR46481">
    <property type="entry name" value="ZINC FINGER BED DOMAIN-CONTAINING PROTEIN 4"/>
    <property type="match status" value="1"/>
</dbReference>
<dbReference type="Pfam" id="PF05699">
    <property type="entry name" value="Dimer_Tnp_hAT"/>
    <property type="match status" value="1"/>
</dbReference>
<dbReference type="GO" id="GO:0008270">
    <property type="term" value="F:zinc ion binding"/>
    <property type="evidence" value="ECO:0007669"/>
    <property type="project" value="UniProtKB-KW"/>
</dbReference>
<keyword evidence="5" id="KW-0539">Nucleus</keyword>
<keyword evidence="4" id="KW-0862">Zinc</keyword>
<feature type="region of interest" description="Disordered" evidence="6">
    <location>
        <begin position="579"/>
        <end position="611"/>
    </location>
</feature>
<evidence type="ECO:0000259" key="7">
    <source>
        <dbReference type="Pfam" id="PF05699"/>
    </source>
</evidence>
<evidence type="ECO:0000256" key="2">
    <source>
        <dbReference type="ARBA" id="ARBA00022723"/>
    </source>
</evidence>
<evidence type="ECO:0000313" key="8">
    <source>
        <dbReference type="EMBL" id="KAJ6436869.1"/>
    </source>
</evidence>
<dbReference type="SUPFAM" id="SSF53098">
    <property type="entry name" value="Ribonuclease H-like"/>
    <property type="match status" value="1"/>
</dbReference>
<sequence>MDYGRRSSGSKPASASDEYYPLFHLDMISIVGCPLQPITNRSGFFDNVTFTFQHWQSSYSSKHAASSLPFDLAHRTFRLGTVQIGCKRYIPEEYIASKNRKGRRSWIRAHGLFLTEISPDLRTLQTYWVCSKCDERGKSSMFVASNTTSPIEHLRRSHMITETVHSFGDADEESPCADIHPPAKRRCLEIPTARCNVNKAKELIVGWIVTANLPFTAPSNPYLQRILELHDASLAKEVPWSRQSVRGTMRKLYEAKKGTISRQLEEAVTRISFSFDMWTSPNRYAFLGLHAHYLDASYQVQSRLLALRRVWGCHSGDNQATTVYGIFGEYGIRGRIGAGVCDNVSSNDTCLASLYRQLRPAVTKEDISAHRTRCFGHIINLAARAFLWGEDPDSFEREAFTEAVFQVEERELRLWRKRGAVGKLHNVVRFIRASSQRRELMKSLASDRCDEDDYQLFEEERAAIDLELMQNNETRWNSTFLMIQRAIRKREQIDHFIAYLETKTTEPRQRVPVEDHLSPQDWLLLAEIQSLLKPLYEITMRCQGWAKEGRYGALWEVMIGMEYLLNFFEEQKLLFSPPDANADDTRNAGASATTRHSPLRADQDGGRERHLPEHTRDEYNHQYYSLLGQSPLYTAAVILHPRWNVSWLEANWTSREQLVWLRGAKSCVRKYFEQHYPPKERSDAVTTLIGKVMQPDEPSQFDQWMQSHDRYRMEEDDELGAYMRQAPVRRENLNPILWWRDHQEEYPRLSKFALDILAIPAIVPGLALASDIKYFNLIQVNAASSKKSAMRRHHAEALGAYIKEIFLLGELLGEGVEPSWKLGERRSQNLTFEKWSMFQTLFMEKWPGFAEYHAYDPYWSDHQPAFHAYDHGANIPIEANEALQQLPREARLRGGEDDSDSESSSNVSDGEEEGLSVGDRRGEEDDADVAQQLESLEPLFTGRLEQLRRELELKYNLANVERVSYALAADINCLEGTPVDNEEGSRPEKDALCLLADRTRVTEAYSNARDCNFFPLAFHQRYGNFSSGGPPEFLTNLCTVMRDNMSLQNDGVDVLSFGFFQGYSNIKRSIRSRADDLLATRGIATAALTLPPSEASRSPAYIRARQERLFQRLRGELTPDQPQSSTPFARERQRVEAAMAQEQMAFRMEQVVTVKASRLVPARRTFCSVLYPIFQLMRFFQKESGAYTSILRRFKPAVFPGVLCSFARLFETALGEMDRRFQTRGSEGLDLALSEGVAVLDRLGNYCFTGDARVLPKTVLNPLVTMESLRKGAWPFVSPDMLDFRTQSGTMNVARWPRASDNRPILLHVAALAYHYGPLVATNRHSQIWFGQLGGRAIRDIRIAVHFLEEVFRDLWIPQMVAFIAFQLRRQLNRRARSGAPSVEYIQQSERISAVLSAWEESEKPFSKQQYDKLFGHAAPRGCGIASVSVSSKARQDFAREVFEACSNPKESAAQSVSSTHGTWHLVLRGAIEHTSEEDVSKEDWITGLTTAMASVGIEWAPGSHRSKLTSKRVVQLAGVAQKTTFIAAPPGSLKRQAMEAENRMIEQEQQPKRARRRIVDFGCEIPFAAIPKLILNGLLKHYKNFQSRDPRVMTHYHAAHNCLVGCLGDYRCDLMLMMVLTIAASSVTPVVRRDEQQYGTNNRMLRALGWIEVVKGNRDSPRNSDCKLRKEEELHALRAKLMRSRKHPEAFIAMVFDSDDRIWADRCIAIIKDRQGD</sequence>
<evidence type="ECO:0000256" key="6">
    <source>
        <dbReference type="SAM" id="MobiDB-lite"/>
    </source>
</evidence>
<comment type="caution">
    <text evidence="8">The sequence shown here is derived from an EMBL/GenBank/DDBJ whole genome shotgun (WGS) entry which is preliminary data.</text>
</comment>
<dbReference type="PANTHER" id="PTHR46481:SF10">
    <property type="entry name" value="ZINC FINGER BED DOMAIN-CONTAINING PROTEIN 39"/>
    <property type="match status" value="1"/>
</dbReference>
<proteinExistence type="predicted"/>
<dbReference type="InterPro" id="IPR008906">
    <property type="entry name" value="HATC_C_dom"/>
</dbReference>
<reference evidence="8" key="1">
    <citation type="submission" date="2023-01" db="EMBL/GenBank/DDBJ databases">
        <title>The growth and conidiation of Purpureocillium lavendulum are regulated by nitrogen source and histone H3K14 acetylation.</title>
        <authorList>
            <person name="Tang P."/>
            <person name="Han J."/>
            <person name="Zhang C."/>
            <person name="Tang P."/>
            <person name="Qi F."/>
            <person name="Zhang K."/>
            <person name="Liang L."/>
        </authorList>
    </citation>
    <scope>NUCLEOTIDE SEQUENCE</scope>
    <source>
        <strain evidence="8">YMF1.00683</strain>
    </source>
</reference>
<gene>
    <name evidence="8" type="ORF">O9K51_10637</name>
</gene>
<evidence type="ECO:0000256" key="4">
    <source>
        <dbReference type="ARBA" id="ARBA00022833"/>
    </source>
</evidence>
<feature type="domain" description="HAT C-terminal dimerisation" evidence="7">
    <location>
        <begin position="718"/>
        <end position="761"/>
    </location>
</feature>
<evidence type="ECO:0000256" key="5">
    <source>
        <dbReference type="ARBA" id="ARBA00023242"/>
    </source>
</evidence>
<accession>A0AB34FBU7</accession>
<feature type="compositionally biased region" description="Basic and acidic residues" evidence="6">
    <location>
        <begin position="599"/>
        <end position="611"/>
    </location>
</feature>
<evidence type="ECO:0000256" key="3">
    <source>
        <dbReference type="ARBA" id="ARBA00022771"/>
    </source>
</evidence>
<organism evidence="8 9">
    <name type="scientific">Purpureocillium lavendulum</name>
    <dbReference type="NCBI Taxonomy" id="1247861"/>
    <lineage>
        <taxon>Eukaryota</taxon>
        <taxon>Fungi</taxon>
        <taxon>Dikarya</taxon>
        <taxon>Ascomycota</taxon>
        <taxon>Pezizomycotina</taxon>
        <taxon>Sordariomycetes</taxon>
        <taxon>Hypocreomycetidae</taxon>
        <taxon>Hypocreales</taxon>
        <taxon>Ophiocordycipitaceae</taxon>
        <taxon>Purpureocillium</taxon>
    </lineage>
</organism>
<dbReference type="InterPro" id="IPR052035">
    <property type="entry name" value="ZnF_BED_domain_contain"/>
</dbReference>
<protein>
    <submittedName>
        <fullName evidence="8">MHYT domain signaling protein</fullName>
    </submittedName>
</protein>
<dbReference type="EMBL" id="JAQHRD010000016">
    <property type="protein sequence ID" value="KAJ6436869.1"/>
    <property type="molecule type" value="Genomic_DNA"/>
</dbReference>
<keyword evidence="2" id="KW-0479">Metal-binding</keyword>
<evidence type="ECO:0000313" key="9">
    <source>
        <dbReference type="Proteomes" id="UP001163105"/>
    </source>
</evidence>
<keyword evidence="9" id="KW-1185">Reference proteome</keyword>
<feature type="region of interest" description="Disordered" evidence="6">
    <location>
        <begin position="891"/>
        <end position="926"/>
    </location>
</feature>
<dbReference type="InterPro" id="IPR012337">
    <property type="entry name" value="RNaseH-like_sf"/>
</dbReference>